<keyword evidence="4 5" id="KW-0472">Membrane</keyword>
<comment type="caution">
    <text evidence="7">The sequence shown here is derived from an EMBL/GenBank/DDBJ whole genome shotgun (WGS) entry which is preliminary data.</text>
</comment>
<feature type="transmembrane region" description="Helical" evidence="5">
    <location>
        <begin position="102"/>
        <end position="119"/>
    </location>
</feature>
<reference evidence="7" key="1">
    <citation type="submission" date="2021-02" db="EMBL/GenBank/DDBJ databases">
        <title>Genome sequence Cadophora malorum strain M34.</title>
        <authorList>
            <person name="Stefanovic E."/>
            <person name="Vu D."/>
            <person name="Scully C."/>
            <person name="Dijksterhuis J."/>
            <person name="Roader J."/>
            <person name="Houbraken J."/>
        </authorList>
    </citation>
    <scope>NUCLEOTIDE SEQUENCE</scope>
    <source>
        <strain evidence="7">M34</strain>
    </source>
</reference>
<dbReference type="EMBL" id="JAFJYH010000027">
    <property type="protein sequence ID" value="KAG4423961.1"/>
    <property type="molecule type" value="Genomic_DNA"/>
</dbReference>
<gene>
    <name evidence="7" type="ORF">IFR04_002956</name>
</gene>
<feature type="transmembrane region" description="Helical" evidence="5">
    <location>
        <begin position="301"/>
        <end position="322"/>
    </location>
</feature>
<dbReference type="Proteomes" id="UP000664132">
    <property type="component" value="Unassembled WGS sequence"/>
</dbReference>
<evidence type="ECO:0000313" key="8">
    <source>
        <dbReference type="Proteomes" id="UP000664132"/>
    </source>
</evidence>
<feature type="transmembrane region" description="Helical" evidence="5">
    <location>
        <begin position="68"/>
        <end position="90"/>
    </location>
</feature>
<feature type="transmembrane region" description="Helical" evidence="5">
    <location>
        <begin position="343"/>
        <end position="364"/>
    </location>
</feature>
<dbReference type="PANTHER" id="PTHR23508">
    <property type="entry name" value="CARBOXYLIC ACID TRANSPORTER PROTEIN HOMOLOG"/>
    <property type="match status" value="1"/>
</dbReference>
<evidence type="ECO:0000256" key="4">
    <source>
        <dbReference type="ARBA" id="ARBA00023136"/>
    </source>
</evidence>
<feature type="domain" description="Major facilitator superfamily (MFS) profile" evidence="6">
    <location>
        <begin position="26"/>
        <end position="451"/>
    </location>
</feature>
<feature type="transmembrane region" description="Helical" evidence="5">
    <location>
        <begin position="370"/>
        <end position="393"/>
    </location>
</feature>
<evidence type="ECO:0000256" key="5">
    <source>
        <dbReference type="SAM" id="Phobius"/>
    </source>
</evidence>
<dbReference type="SUPFAM" id="SSF103473">
    <property type="entry name" value="MFS general substrate transporter"/>
    <property type="match status" value="1"/>
</dbReference>
<evidence type="ECO:0000313" key="7">
    <source>
        <dbReference type="EMBL" id="KAG4423961.1"/>
    </source>
</evidence>
<accession>A0A8H7WFT0</accession>
<keyword evidence="8" id="KW-1185">Reference proteome</keyword>
<dbReference type="AlphaFoldDB" id="A0A8H7WFT0"/>
<dbReference type="OrthoDB" id="433512at2759"/>
<name>A0A8H7WFT0_9HELO</name>
<dbReference type="InterPro" id="IPR020846">
    <property type="entry name" value="MFS_dom"/>
</dbReference>
<evidence type="ECO:0000256" key="2">
    <source>
        <dbReference type="ARBA" id="ARBA00022692"/>
    </source>
</evidence>
<evidence type="ECO:0000256" key="3">
    <source>
        <dbReference type="ARBA" id="ARBA00022989"/>
    </source>
</evidence>
<dbReference type="PROSITE" id="PS50850">
    <property type="entry name" value="MFS"/>
    <property type="match status" value="1"/>
</dbReference>
<dbReference type="InterPro" id="IPR005829">
    <property type="entry name" value="Sugar_transporter_CS"/>
</dbReference>
<feature type="transmembrane region" description="Helical" evidence="5">
    <location>
        <begin position="263"/>
        <end position="281"/>
    </location>
</feature>
<comment type="subcellular location">
    <subcellularLocation>
        <location evidence="1">Membrane</location>
        <topology evidence="1">Multi-pass membrane protein</topology>
    </subcellularLocation>
</comment>
<feature type="transmembrane region" description="Helical" evidence="5">
    <location>
        <begin position="202"/>
        <end position="223"/>
    </location>
</feature>
<dbReference type="Gene3D" id="1.20.1250.20">
    <property type="entry name" value="MFS general substrate transporter like domains"/>
    <property type="match status" value="2"/>
</dbReference>
<dbReference type="PANTHER" id="PTHR23508:SF10">
    <property type="entry name" value="CARBOXYLIC ACID TRANSPORTER PROTEIN HOMOLOG"/>
    <property type="match status" value="1"/>
</dbReference>
<keyword evidence="2 5" id="KW-0812">Transmembrane</keyword>
<evidence type="ECO:0000256" key="1">
    <source>
        <dbReference type="ARBA" id="ARBA00004141"/>
    </source>
</evidence>
<keyword evidence="3 5" id="KW-1133">Transmembrane helix</keyword>
<dbReference type="PROSITE" id="PS00217">
    <property type="entry name" value="SUGAR_TRANSPORT_2"/>
    <property type="match status" value="1"/>
</dbReference>
<dbReference type="GO" id="GO:0046943">
    <property type="term" value="F:carboxylic acid transmembrane transporter activity"/>
    <property type="evidence" value="ECO:0007669"/>
    <property type="project" value="TreeGrafter"/>
</dbReference>
<proteinExistence type="predicted"/>
<organism evidence="7 8">
    <name type="scientific">Cadophora malorum</name>
    <dbReference type="NCBI Taxonomy" id="108018"/>
    <lineage>
        <taxon>Eukaryota</taxon>
        <taxon>Fungi</taxon>
        <taxon>Dikarya</taxon>
        <taxon>Ascomycota</taxon>
        <taxon>Pezizomycotina</taxon>
        <taxon>Leotiomycetes</taxon>
        <taxon>Helotiales</taxon>
        <taxon>Ploettnerulaceae</taxon>
        <taxon>Cadophora</taxon>
    </lineage>
</organism>
<dbReference type="Pfam" id="PF00083">
    <property type="entry name" value="Sugar_tr"/>
    <property type="match status" value="2"/>
</dbReference>
<feature type="transmembrane region" description="Helical" evidence="5">
    <location>
        <begin position="163"/>
        <end position="190"/>
    </location>
</feature>
<sequence>MNPDRRSDHEQRAIEQKVSWWTTTKFLMMAGVGFFADGYLNITIGLVVPMLGFIYFKDDKNAVPTVKSSIMKGALSLGMIVGQLVFGVLGDALGRRKIYGKELMITIFGTLMVIVMPTNLSHESVVVWVTMWRLFTGVGIGADYPMSSTLSAEHSPFRSRGKIVLAVFASLGLGNFTAAIVFVVLLAAFKESISDNVNHLEWVWRLLLGLGIIPAAATLYARLRMKESIPYEKYVDPSSGSRGVRQQWVEFKEYFSDTKHAKVLFATCMTWFLFDIAFYGVNLNQSIILSQLGYGKGKTAWATLHNLAIGNIIASAAFFLNCGPNVTTFLIPVEVFPTRVRSTAHGISAAAGKAGAVLTTFAFGSVTEAIGIRGVLGILSGVIFLTALLTLMIPETKGKSLDEIENDTIYGRSIERSSTFVNGTQKATASSLSSGDVFVASAIESIEVTKK</sequence>
<evidence type="ECO:0000259" key="6">
    <source>
        <dbReference type="PROSITE" id="PS50850"/>
    </source>
</evidence>
<protein>
    <recommendedName>
        <fullName evidence="6">Major facilitator superfamily (MFS) profile domain-containing protein</fullName>
    </recommendedName>
</protein>
<feature type="transmembrane region" description="Helical" evidence="5">
    <location>
        <begin position="26"/>
        <end position="56"/>
    </location>
</feature>
<dbReference type="GO" id="GO:0005886">
    <property type="term" value="C:plasma membrane"/>
    <property type="evidence" value="ECO:0007669"/>
    <property type="project" value="TreeGrafter"/>
</dbReference>
<dbReference type="InterPro" id="IPR005828">
    <property type="entry name" value="MFS_sugar_transport-like"/>
</dbReference>
<dbReference type="InterPro" id="IPR036259">
    <property type="entry name" value="MFS_trans_sf"/>
</dbReference>